<reference evidence="3" key="2">
    <citation type="submission" date="2020-05" db="UniProtKB">
        <authorList>
            <consortium name="EnsemblMetazoa"/>
        </authorList>
    </citation>
    <scope>IDENTIFICATION</scope>
    <source>
        <strain evidence="3">IAEA</strain>
    </source>
</reference>
<protein>
    <submittedName>
        <fullName evidence="3">DUF4774 domain-containing protein</fullName>
    </submittedName>
</protein>
<proteinExistence type="predicted"/>
<dbReference type="AlphaFoldDB" id="A0A1B0AET7"/>
<dbReference type="Pfam" id="PF15999">
    <property type="entry name" value="DUF4774"/>
    <property type="match status" value="1"/>
</dbReference>
<reference evidence="4" key="1">
    <citation type="submission" date="2014-03" db="EMBL/GenBank/DDBJ databases">
        <authorList>
            <person name="Aksoy S."/>
            <person name="Warren W."/>
            <person name="Wilson R.K."/>
        </authorList>
    </citation>
    <scope>NUCLEOTIDE SEQUENCE [LARGE SCALE GENOMIC DNA]</scope>
    <source>
        <strain evidence="4">IAEA</strain>
    </source>
</reference>
<sequence>MTDREWLDECEEDCSYSRASQEFSLNWPLQPLSMSIFDNNFGINSLVALPPQASISKEKRNEKRLQSVQLQSKPQVHFQTILNPTNFQPNIYNAQQYLPWHNEFFNIPFTLTAFPVIKQPQLVPQFFNDNTMLSATTTIKPDKRKDREPTTKRPTHAIFNAQPPKLQVDVEIMEGNSKNDINLSTGIRKINSDFSEEEIKTMPEHRLSKSTSRHLTKKSKRKPLKNAKSVSADGSVVKVEAIGKTSTTGSIPQISFDAYFPMSYFSHAGKTNEKTAALILEPHSKAVVGNGGTAISMPLSKAFLKRGVTTNVYFNPDSVAIAGVGGKAHAQADLELDLIN</sequence>
<dbReference type="EnsemblMetazoa" id="GPAI043444-RA">
    <property type="protein sequence ID" value="GPAI043444-PA"/>
    <property type="gene ID" value="GPAI043444"/>
</dbReference>
<feature type="domain" description="DUF4774" evidence="2">
    <location>
        <begin position="277"/>
        <end position="332"/>
    </location>
</feature>
<dbReference type="VEuPathDB" id="VectorBase:GPAI043444"/>
<dbReference type="Proteomes" id="UP000092445">
    <property type="component" value="Unassembled WGS sequence"/>
</dbReference>
<evidence type="ECO:0000259" key="2">
    <source>
        <dbReference type="Pfam" id="PF15999"/>
    </source>
</evidence>
<feature type="compositionally biased region" description="Basic residues" evidence="1">
    <location>
        <begin position="211"/>
        <end position="225"/>
    </location>
</feature>
<evidence type="ECO:0000256" key="1">
    <source>
        <dbReference type="SAM" id="MobiDB-lite"/>
    </source>
</evidence>
<evidence type="ECO:0000313" key="3">
    <source>
        <dbReference type="EnsemblMetazoa" id="GPAI043444-PA"/>
    </source>
</evidence>
<name>A0A1B0AET7_GLOPL</name>
<keyword evidence="4" id="KW-1185">Reference proteome</keyword>
<evidence type="ECO:0000313" key="4">
    <source>
        <dbReference type="Proteomes" id="UP000092445"/>
    </source>
</evidence>
<dbReference type="InterPro" id="IPR031942">
    <property type="entry name" value="DUF4774"/>
</dbReference>
<accession>A0A1B0AET7</accession>
<organism evidence="3 4">
    <name type="scientific">Glossina pallidipes</name>
    <name type="common">Tsetse fly</name>
    <dbReference type="NCBI Taxonomy" id="7398"/>
    <lineage>
        <taxon>Eukaryota</taxon>
        <taxon>Metazoa</taxon>
        <taxon>Ecdysozoa</taxon>
        <taxon>Arthropoda</taxon>
        <taxon>Hexapoda</taxon>
        <taxon>Insecta</taxon>
        <taxon>Pterygota</taxon>
        <taxon>Neoptera</taxon>
        <taxon>Endopterygota</taxon>
        <taxon>Diptera</taxon>
        <taxon>Brachycera</taxon>
        <taxon>Muscomorpha</taxon>
        <taxon>Hippoboscoidea</taxon>
        <taxon>Glossinidae</taxon>
        <taxon>Glossina</taxon>
    </lineage>
</organism>
<feature type="region of interest" description="Disordered" evidence="1">
    <location>
        <begin position="200"/>
        <end position="229"/>
    </location>
</feature>